<gene>
    <name evidence="2" type="ORF">SAMN00017477_1926</name>
</gene>
<dbReference type="RefSeq" id="WP_084231446.1">
    <property type="nucleotide sequence ID" value="NZ_FWWR01000014.1"/>
</dbReference>
<reference evidence="3" key="1">
    <citation type="submission" date="2017-04" db="EMBL/GenBank/DDBJ databases">
        <authorList>
            <person name="Varghese N."/>
            <person name="Submissions S."/>
        </authorList>
    </citation>
    <scope>NUCLEOTIDE SEQUENCE [LARGE SCALE GENOMIC DNA]</scope>
    <source>
        <strain evidence="3">DSM 20463</strain>
    </source>
</reference>
<proteinExistence type="predicted"/>
<name>A0A1W1VGW1_PEPAS</name>
<feature type="domain" description="CYTH" evidence="1">
    <location>
        <begin position="2"/>
        <end position="176"/>
    </location>
</feature>
<dbReference type="Pfam" id="PF01928">
    <property type="entry name" value="CYTH"/>
    <property type="match status" value="1"/>
</dbReference>
<protein>
    <submittedName>
        <fullName evidence="2">Adenylate cyclase, class 2</fullName>
    </submittedName>
</protein>
<dbReference type="InterPro" id="IPR023577">
    <property type="entry name" value="CYTH_domain"/>
</dbReference>
<organism evidence="2 3">
    <name type="scientific">Peptoniphilus asaccharolyticus DSM 20463</name>
    <dbReference type="NCBI Taxonomy" id="573058"/>
    <lineage>
        <taxon>Bacteria</taxon>
        <taxon>Bacillati</taxon>
        <taxon>Bacillota</taxon>
        <taxon>Tissierellia</taxon>
        <taxon>Tissierellales</taxon>
        <taxon>Peptoniphilaceae</taxon>
        <taxon>Peptoniphilus</taxon>
    </lineage>
</organism>
<evidence type="ECO:0000259" key="1">
    <source>
        <dbReference type="PROSITE" id="PS51707"/>
    </source>
</evidence>
<dbReference type="SUPFAM" id="SSF55154">
    <property type="entry name" value="CYTH-like phosphatases"/>
    <property type="match status" value="1"/>
</dbReference>
<dbReference type="Gene3D" id="2.40.320.10">
    <property type="entry name" value="Hypothetical Protein Pfu-838710-001"/>
    <property type="match status" value="1"/>
</dbReference>
<keyword evidence="3" id="KW-1185">Reference proteome</keyword>
<evidence type="ECO:0000313" key="3">
    <source>
        <dbReference type="Proteomes" id="UP000192368"/>
    </source>
</evidence>
<dbReference type="OrthoDB" id="1953701at2"/>
<dbReference type="AlphaFoldDB" id="A0A1W1VGW1"/>
<dbReference type="PANTHER" id="PTHR21028:SF2">
    <property type="entry name" value="CYTH DOMAIN-CONTAINING PROTEIN"/>
    <property type="match status" value="1"/>
</dbReference>
<dbReference type="STRING" id="573058.SAMN00017477_1926"/>
<sequence length="179" mass="20849">MEREIEVKLLGLDVETFEDKLLQIGAEKFLEESQLNITINSTKHPIDKTLGYLRIRESKNLTTGQCTNYFTFKEQITDQNVRENIEHTTEISDVAELRKILILMGYDLQDEGGKQRTSYKFKNIRFDVDRWDERTYPYPYVEVEANSEDELYSILEELGIDKAHVSTMSIAELKASLSK</sequence>
<dbReference type="Proteomes" id="UP000192368">
    <property type="component" value="Unassembled WGS sequence"/>
</dbReference>
<dbReference type="EMBL" id="FWWR01000014">
    <property type="protein sequence ID" value="SMB92301.1"/>
    <property type="molecule type" value="Genomic_DNA"/>
</dbReference>
<dbReference type="PANTHER" id="PTHR21028">
    <property type="entry name" value="SI:CH211-156B7.4"/>
    <property type="match status" value="1"/>
</dbReference>
<accession>A0A1W1VGW1</accession>
<dbReference type="PROSITE" id="PS51707">
    <property type="entry name" value="CYTH"/>
    <property type="match status" value="1"/>
</dbReference>
<dbReference type="InterPro" id="IPR033469">
    <property type="entry name" value="CYTH-like_dom_sf"/>
</dbReference>
<evidence type="ECO:0000313" key="2">
    <source>
        <dbReference type="EMBL" id="SMB92301.1"/>
    </source>
</evidence>
<dbReference type="InterPro" id="IPR008173">
    <property type="entry name" value="Adenylyl_cyclase_CyaB"/>
</dbReference>
<dbReference type="CDD" id="cd07890">
    <property type="entry name" value="CYTH-like_AC_IV-like"/>
    <property type="match status" value="1"/>
</dbReference>